<evidence type="ECO:0000256" key="10">
    <source>
        <dbReference type="ARBA" id="ARBA00023288"/>
    </source>
</evidence>
<evidence type="ECO:0000256" key="4">
    <source>
        <dbReference type="ARBA" id="ARBA00022553"/>
    </source>
</evidence>
<accession>G3HVS1</accession>
<keyword evidence="10 11" id="KW-0449">Lipoprotein</keyword>
<reference evidence="14" key="1">
    <citation type="journal article" date="2011" name="Nat. Biotechnol.">
        <title>The genomic sequence of the Chinese hamster ovary (CHO)-K1 cell line.</title>
        <authorList>
            <person name="Xu X."/>
            <person name="Nagarajan H."/>
            <person name="Lewis N.E."/>
            <person name="Pan S."/>
            <person name="Cai Z."/>
            <person name="Liu X."/>
            <person name="Chen W."/>
            <person name="Xie M."/>
            <person name="Wang W."/>
            <person name="Hammond S."/>
            <person name="Andersen M.R."/>
            <person name="Neff N."/>
            <person name="Passarelli B."/>
            <person name="Koh W."/>
            <person name="Fan H.C."/>
            <person name="Wang J."/>
            <person name="Gui Y."/>
            <person name="Lee K.H."/>
            <person name="Betenbaugh M.J."/>
            <person name="Quake S.R."/>
            <person name="Famili I."/>
            <person name="Palsson B.O."/>
            <person name="Wang J."/>
        </authorList>
    </citation>
    <scope>NUCLEOTIDE SEQUENCE [LARGE SCALE GENOMIC DNA]</scope>
    <source>
        <strain evidence="14">CHO K1 cell line</strain>
    </source>
</reference>
<dbReference type="STRING" id="10029.G3HVS1"/>
<comment type="subcellular location">
    <subcellularLocation>
        <location evidence="2">Membrane</location>
        <topology evidence="2">Single-pass type II membrane protein</topology>
    </subcellularLocation>
</comment>
<dbReference type="PANTHER" id="PTHR23248">
    <property type="entry name" value="PHOSPHOLIPID SCRAMBLASE-RELATED"/>
    <property type="match status" value="1"/>
</dbReference>
<dbReference type="eggNOG" id="KOG0621">
    <property type="taxonomic scope" value="Eukaryota"/>
</dbReference>
<dbReference type="Proteomes" id="UP000001075">
    <property type="component" value="Unassembled WGS sequence"/>
</dbReference>
<evidence type="ECO:0000256" key="6">
    <source>
        <dbReference type="ARBA" id="ARBA00022837"/>
    </source>
</evidence>
<dbReference type="EMBL" id="JH000796">
    <property type="protein sequence ID" value="EGW10263.1"/>
    <property type="molecule type" value="Genomic_DNA"/>
</dbReference>
<dbReference type="GO" id="GO:0070782">
    <property type="term" value="P:phosphatidylserine exposure on apoptotic cell surface"/>
    <property type="evidence" value="ECO:0007669"/>
    <property type="project" value="TreeGrafter"/>
</dbReference>
<evidence type="ECO:0000256" key="12">
    <source>
        <dbReference type="SAM" id="MobiDB-lite"/>
    </source>
</evidence>
<evidence type="ECO:0000256" key="8">
    <source>
        <dbReference type="ARBA" id="ARBA00023136"/>
    </source>
</evidence>
<keyword evidence="5" id="KW-0812">Transmembrane</keyword>
<dbReference type="Pfam" id="PF03803">
    <property type="entry name" value="Scramblase"/>
    <property type="match status" value="2"/>
</dbReference>
<feature type="region of interest" description="Disordered" evidence="12">
    <location>
        <begin position="1"/>
        <end position="84"/>
    </location>
</feature>
<dbReference type="PANTHER" id="PTHR23248:SF38">
    <property type="entry name" value="PHOSPHOLIPID SCRAMBLASE 1"/>
    <property type="match status" value="1"/>
</dbReference>
<keyword evidence="4" id="KW-0597">Phosphoprotein</keyword>
<dbReference type="GlyGen" id="G3HVS1">
    <property type="glycosylation" value="2 sites"/>
</dbReference>
<dbReference type="InterPro" id="IPR005552">
    <property type="entry name" value="Scramblase"/>
</dbReference>
<evidence type="ECO:0000256" key="3">
    <source>
        <dbReference type="ARBA" id="ARBA00005350"/>
    </source>
</evidence>
<protein>
    <recommendedName>
        <fullName evidence="11">Phospholipid scramblase</fullName>
    </recommendedName>
</protein>
<organism evidence="13 14">
    <name type="scientific">Cricetulus griseus</name>
    <name type="common">Chinese hamster</name>
    <name type="synonym">Cricetulus barabensis griseus</name>
    <dbReference type="NCBI Taxonomy" id="10029"/>
    <lineage>
        <taxon>Eukaryota</taxon>
        <taxon>Metazoa</taxon>
        <taxon>Chordata</taxon>
        <taxon>Craniata</taxon>
        <taxon>Vertebrata</taxon>
        <taxon>Euteleostomi</taxon>
        <taxon>Mammalia</taxon>
        <taxon>Eutheria</taxon>
        <taxon>Euarchontoglires</taxon>
        <taxon>Glires</taxon>
        <taxon>Rodentia</taxon>
        <taxon>Myomorpha</taxon>
        <taxon>Muroidea</taxon>
        <taxon>Cricetidae</taxon>
        <taxon>Cricetinae</taxon>
        <taxon>Cricetulus</taxon>
    </lineage>
</organism>
<sequence>MEKHRPPEHNGYPIPQPDYQGPQGPYPGPGVGYQGPQGPYPGPQAGYPVPPGGYAGAGPGGFPVQNQPAYNHPSGPGGTPWMPTPPLPLNCPPGLEYLTQAKIQAPPGVPVGYVTQTWHPCLPKFTLQNEKKQDVLKVVGPCVACSCCSDVDFELKSLNEETVVGKISKQWSGLVKEAFTDADNFGIQFPLDLDVKMKAVMLGACFLITDYQGPHSGNPGPQAGYTVSTAGCEGYNATQLPVQNNQAIILVNTQWMPAPPPLQSCPPGLEYLSQIEIQAPPGVPVGYVTQTWHPCLPKFTLQNEKKQDILKILGPCVACTCCTDIDFEIKSLDGQSRIGKISKQWSGCVKETFTDSDNFGIEFPLDLDVKIKAVVLGACFLIVSFPANPW</sequence>
<comment type="cofactor">
    <cofactor evidence="1 11">
        <name>Ca(2+)</name>
        <dbReference type="ChEBI" id="CHEBI:29108"/>
    </cofactor>
</comment>
<dbReference type="AlphaFoldDB" id="G3HVS1"/>
<comment type="function">
    <text evidence="11">May mediate accelerated ATP-independent bidirectional transbilayer migration of phospholipids upon binding calcium ions that results in a loss of phospholipid asymmetry in the plasma membrane.</text>
</comment>
<dbReference type="GO" id="GO:0005886">
    <property type="term" value="C:plasma membrane"/>
    <property type="evidence" value="ECO:0007669"/>
    <property type="project" value="TreeGrafter"/>
</dbReference>
<evidence type="ECO:0000256" key="9">
    <source>
        <dbReference type="ARBA" id="ARBA00023139"/>
    </source>
</evidence>
<keyword evidence="9 11" id="KW-0564">Palmitate</keyword>
<proteinExistence type="inferred from homology"/>
<evidence type="ECO:0000313" key="14">
    <source>
        <dbReference type="Proteomes" id="UP000001075"/>
    </source>
</evidence>
<keyword evidence="7" id="KW-1133">Transmembrane helix</keyword>
<feature type="compositionally biased region" description="Low complexity" evidence="12">
    <location>
        <begin position="11"/>
        <end position="23"/>
    </location>
</feature>
<evidence type="ECO:0000313" key="13">
    <source>
        <dbReference type="EMBL" id="EGW10263.1"/>
    </source>
</evidence>
<dbReference type="GO" id="GO:0017128">
    <property type="term" value="F:phospholipid scramblase activity"/>
    <property type="evidence" value="ECO:0007669"/>
    <property type="project" value="InterPro"/>
</dbReference>
<evidence type="ECO:0000256" key="1">
    <source>
        <dbReference type="ARBA" id="ARBA00001913"/>
    </source>
</evidence>
<name>G3HVS1_CRIGR</name>
<evidence type="ECO:0000256" key="11">
    <source>
        <dbReference type="RuleBase" id="RU363116"/>
    </source>
</evidence>
<keyword evidence="6 11" id="KW-0106">Calcium</keyword>
<evidence type="ECO:0000256" key="7">
    <source>
        <dbReference type="ARBA" id="ARBA00022989"/>
    </source>
</evidence>
<dbReference type="InParanoid" id="G3HVS1"/>
<dbReference type="FunCoup" id="G3HVS1">
    <property type="interactions" value="1703"/>
</dbReference>
<evidence type="ECO:0000256" key="5">
    <source>
        <dbReference type="ARBA" id="ARBA00022692"/>
    </source>
</evidence>
<gene>
    <name evidence="13" type="ORF">I79_015062</name>
</gene>
<evidence type="ECO:0000256" key="2">
    <source>
        <dbReference type="ARBA" id="ARBA00004606"/>
    </source>
</evidence>
<comment type="similarity">
    <text evidence="3 11">Belongs to the phospholipid scramblase family.</text>
</comment>
<keyword evidence="8" id="KW-0472">Membrane</keyword>